<dbReference type="InterPro" id="IPR007712">
    <property type="entry name" value="RelE/ParE_toxin"/>
</dbReference>
<accession>A0AAJ1ID25</accession>
<dbReference type="AlphaFoldDB" id="A0AAJ1ID25"/>
<evidence type="ECO:0000313" key="2">
    <source>
        <dbReference type="EMBL" id="MDC7226994.1"/>
    </source>
</evidence>
<dbReference type="EMBL" id="JAQQAL010000022">
    <property type="protein sequence ID" value="MDC7226994.1"/>
    <property type="molecule type" value="Genomic_DNA"/>
</dbReference>
<dbReference type="InterPro" id="IPR035093">
    <property type="entry name" value="RelE/ParE_toxin_dom_sf"/>
</dbReference>
<keyword evidence="1" id="KW-1277">Toxin-antitoxin system</keyword>
<dbReference type="Gene3D" id="3.30.2310.20">
    <property type="entry name" value="RelE-like"/>
    <property type="match status" value="1"/>
</dbReference>
<name>A0AAJ1ID25_9SPIO</name>
<evidence type="ECO:0000313" key="3">
    <source>
        <dbReference type="Proteomes" id="UP001221217"/>
    </source>
</evidence>
<dbReference type="Proteomes" id="UP001221217">
    <property type="component" value="Unassembled WGS sequence"/>
</dbReference>
<reference evidence="2 3" key="1">
    <citation type="submission" date="2022-12" db="EMBL/GenBank/DDBJ databases">
        <title>Metagenome assembled genome from gulf of manar.</title>
        <authorList>
            <person name="Kohli P."/>
            <person name="Pk S."/>
            <person name="Venkata Ramana C."/>
            <person name="Sasikala C."/>
        </authorList>
    </citation>
    <scope>NUCLEOTIDE SEQUENCE [LARGE SCALE GENOMIC DNA]</scope>
    <source>
        <strain evidence="2">JB008</strain>
    </source>
</reference>
<dbReference type="SUPFAM" id="SSF143011">
    <property type="entry name" value="RelE-like"/>
    <property type="match status" value="1"/>
</dbReference>
<dbReference type="Pfam" id="PF05016">
    <property type="entry name" value="ParE_toxin"/>
    <property type="match status" value="1"/>
</dbReference>
<gene>
    <name evidence="2" type="ORF">PQJ61_09545</name>
</gene>
<comment type="caution">
    <text evidence="2">The sequence shown here is derived from an EMBL/GenBank/DDBJ whole genome shotgun (WGS) entry which is preliminary data.</text>
</comment>
<sequence>MTEYIYPLLKKNHYFGPNIKRLKGEYSGLYRYRIGKFRLFYEIDNDKIIVFIIDIEDRKDAYN</sequence>
<protein>
    <submittedName>
        <fullName evidence="2">Type II toxin-antitoxin system RelE/ParE family toxin</fullName>
    </submittedName>
</protein>
<evidence type="ECO:0000256" key="1">
    <source>
        <dbReference type="ARBA" id="ARBA00022649"/>
    </source>
</evidence>
<organism evidence="2 3">
    <name type="scientific">Candidatus Thalassospirochaeta sargassi</name>
    <dbReference type="NCBI Taxonomy" id="3119039"/>
    <lineage>
        <taxon>Bacteria</taxon>
        <taxon>Pseudomonadati</taxon>
        <taxon>Spirochaetota</taxon>
        <taxon>Spirochaetia</taxon>
        <taxon>Spirochaetales</taxon>
        <taxon>Spirochaetaceae</taxon>
        <taxon>Candidatus Thalassospirochaeta</taxon>
    </lineage>
</organism>
<proteinExistence type="predicted"/>